<dbReference type="EC" id="2.7.7.65" evidence="2"/>
<evidence type="ECO:0000256" key="1">
    <source>
        <dbReference type="ARBA" id="ARBA00001946"/>
    </source>
</evidence>
<sequence>MRNPLEWEDSSKACLLLFATLLAHLQYLGWAYYLLSLPQRDELINTEFALSQLPYFHGIVVLSTILFVISIVGSLKRSESVLWQHLGTQYYGISLCYFSFVIGTLTMPTGAVLAAAPVVGLILFDRAAVFGALASSTLLILVISYGSALQWWEYAPVIKNFVSESGHLSMFWLTSMLLFTVPHFLMLTIMAAYVLRRWRMREEEVRYLSLTDPLTSVSNRRSAMSHLERELERSRRKGPSLSVVMVDLDHFKRVNDTWGHGIGDEVLVKAAKTLRETVRQNDMVGRLGGEEFLLILPGTDQKGAEFLAERCRQHIAKLEVDTGQREILKVTASMGIYCNEHNRLLESDMLLEYADQALYHAKESGRNRVVIWHEGCA</sequence>
<feature type="transmembrane region" description="Helical" evidence="4">
    <location>
        <begin position="131"/>
        <end position="152"/>
    </location>
</feature>
<dbReference type="NCBIfam" id="TIGR00254">
    <property type="entry name" value="GGDEF"/>
    <property type="match status" value="1"/>
</dbReference>
<dbReference type="Gene3D" id="3.30.70.270">
    <property type="match status" value="1"/>
</dbReference>
<evidence type="ECO:0000313" key="7">
    <source>
        <dbReference type="Proteomes" id="UP000196027"/>
    </source>
</evidence>
<comment type="cofactor">
    <cofactor evidence="1">
        <name>Mg(2+)</name>
        <dbReference type="ChEBI" id="CHEBI:18420"/>
    </cofactor>
</comment>
<keyword evidence="4" id="KW-1133">Transmembrane helix</keyword>
<evidence type="ECO:0000259" key="5">
    <source>
        <dbReference type="PROSITE" id="PS50887"/>
    </source>
</evidence>
<dbReference type="SUPFAM" id="SSF55073">
    <property type="entry name" value="Nucleotide cyclase"/>
    <property type="match status" value="1"/>
</dbReference>
<feature type="transmembrane region" description="Helical" evidence="4">
    <location>
        <begin position="172"/>
        <end position="195"/>
    </location>
</feature>
<evidence type="ECO:0000256" key="3">
    <source>
        <dbReference type="ARBA" id="ARBA00034247"/>
    </source>
</evidence>
<comment type="catalytic activity">
    <reaction evidence="3">
        <text>2 GTP = 3',3'-c-di-GMP + 2 diphosphate</text>
        <dbReference type="Rhea" id="RHEA:24898"/>
        <dbReference type="ChEBI" id="CHEBI:33019"/>
        <dbReference type="ChEBI" id="CHEBI:37565"/>
        <dbReference type="ChEBI" id="CHEBI:58805"/>
        <dbReference type="EC" id="2.7.7.65"/>
    </reaction>
</comment>
<dbReference type="GO" id="GO:0043709">
    <property type="term" value="P:cell adhesion involved in single-species biofilm formation"/>
    <property type="evidence" value="ECO:0007669"/>
    <property type="project" value="TreeGrafter"/>
</dbReference>
<protein>
    <recommendedName>
        <fullName evidence="2">diguanylate cyclase</fullName>
        <ecNumber evidence="2">2.7.7.65</ecNumber>
    </recommendedName>
</protein>
<dbReference type="PANTHER" id="PTHR45138">
    <property type="entry name" value="REGULATORY COMPONENTS OF SENSORY TRANSDUCTION SYSTEM"/>
    <property type="match status" value="1"/>
</dbReference>
<name>A0A1Y0I5K4_9GAMM</name>
<keyword evidence="4" id="KW-0812">Transmembrane</keyword>
<dbReference type="KEGG" id="ome:OLMES_1693"/>
<dbReference type="InterPro" id="IPR029787">
    <property type="entry name" value="Nucleotide_cyclase"/>
</dbReference>
<dbReference type="InterPro" id="IPR050469">
    <property type="entry name" value="Diguanylate_Cyclase"/>
</dbReference>
<dbReference type="Pfam" id="PF00990">
    <property type="entry name" value="GGDEF"/>
    <property type="match status" value="1"/>
</dbReference>
<dbReference type="GO" id="GO:1902201">
    <property type="term" value="P:negative regulation of bacterial-type flagellum-dependent cell motility"/>
    <property type="evidence" value="ECO:0007669"/>
    <property type="project" value="TreeGrafter"/>
</dbReference>
<gene>
    <name evidence="6" type="ORF">OLMES_1693</name>
</gene>
<evidence type="ECO:0000313" key="6">
    <source>
        <dbReference type="EMBL" id="ARU55768.1"/>
    </source>
</evidence>
<dbReference type="PANTHER" id="PTHR45138:SF9">
    <property type="entry name" value="DIGUANYLATE CYCLASE DGCM-RELATED"/>
    <property type="match status" value="1"/>
</dbReference>
<dbReference type="GO" id="GO:0052621">
    <property type="term" value="F:diguanylate cyclase activity"/>
    <property type="evidence" value="ECO:0007669"/>
    <property type="project" value="UniProtKB-EC"/>
</dbReference>
<keyword evidence="4" id="KW-0472">Membrane</keyword>
<feature type="transmembrane region" description="Helical" evidence="4">
    <location>
        <begin position="55"/>
        <end position="75"/>
    </location>
</feature>
<keyword evidence="7" id="KW-1185">Reference proteome</keyword>
<dbReference type="EMBL" id="CP021425">
    <property type="protein sequence ID" value="ARU55768.1"/>
    <property type="molecule type" value="Genomic_DNA"/>
</dbReference>
<dbReference type="AlphaFoldDB" id="A0A1Y0I5K4"/>
<dbReference type="InterPro" id="IPR000160">
    <property type="entry name" value="GGDEF_dom"/>
</dbReference>
<feature type="domain" description="GGDEF" evidence="5">
    <location>
        <begin position="239"/>
        <end position="374"/>
    </location>
</feature>
<proteinExistence type="predicted"/>
<dbReference type="FunFam" id="3.30.70.270:FF:000001">
    <property type="entry name" value="Diguanylate cyclase domain protein"/>
    <property type="match status" value="1"/>
</dbReference>
<dbReference type="CDD" id="cd01949">
    <property type="entry name" value="GGDEF"/>
    <property type="match status" value="1"/>
</dbReference>
<organism evidence="6 7">
    <name type="scientific">Oleiphilus messinensis</name>
    <dbReference type="NCBI Taxonomy" id="141451"/>
    <lineage>
        <taxon>Bacteria</taxon>
        <taxon>Pseudomonadati</taxon>
        <taxon>Pseudomonadota</taxon>
        <taxon>Gammaproteobacteria</taxon>
        <taxon>Oceanospirillales</taxon>
        <taxon>Oleiphilaceae</taxon>
        <taxon>Oleiphilus</taxon>
    </lineage>
</organism>
<dbReference type="GO" id="GO:0005886">
    <property type="term" value="C:plasma membrane"/>
    <property type="evidence" value="ECO:0007669"/>
    <property type="project" value="TreeGrafter"/>
</dbReference>
<dbReference type="PROSITE" id="PS50887">
    <property type="entry name" value="GGDEF"/>
    <property type="match status" value="1"/>
</dbReference>
<dbReference type="Proteomes" id="UP000196027">
    <property type="component" value="Chromosome"/>
</dbReference>
<evidence type="ECO:0000256" key="4">
    <source>
        <dbReference type="SAM" id="Phobius"/>
    </source>
</evidence>
<feature type="transmembrane region" description="Helical" evidence="4">
    <location>
        <begin position="106"/>
        <end position="124"/>
    </location>
</feature>
<evidence type="ECO:0000256" key="2">
    <source>
        <dbReference type="ARBA" id="ARBA00012528"/>
    </source>
</evidence>
<dbReference type="SMART" id="SM00267">
    <property type="entry name" value="GGDEF"/>
    <property type="match status" value="1"/>
</dbReference>
<accession>A0A1Y0I5K4</accession>
<dbReference type="InterPro" id="IPR043128">
    <property type="entry name" value="Rev_trsase/Diguanyl_cyclase"/>
</dbReference>
<reference evidence="6 7" key="1">
    <citation type="submission" date="2017-05" db="EMBL/GenBank/DDBJ databases">
        <title>Genomic insights into alkan degradation activity of Oleiphilus messinensis.</title>
        <authorList>
            <person name="Kozyavkin S.A."/>
            <person name="Slesarev A.I."/>
            <person name="Golyshin P.N."/>
            <person name="Korzhenkov A."/>
            <person name="Golyshina O.N."/>
            <person name="Toshchakov S.V."/>
        </authorList>
    </citation>
    <scope>NUCLEOTIDE SEQUENCE [LARGE SCALE GENOMIC DNA]</scope>
    <source>
        <strain evidence="6 7">ME102</strain>
    </source>
</reference>